<protein>
    <submittedName>
        <fullName evidence="1">RHS repeat domain-containing protein</fullName>
    </submittedName>
</protein>
<name>A0ABV6BPX4_9FLAO</name>
<accession>A0ABV6BPX4</accession>
<dbReference type="EMBL" id="JBHLYW010000003">
    <property type="protein sequence ID" value="MFC0076107.1"/>
    <property type="molecule type" value="Genomic_DNA"/>
</dbReference>
<dbReference type="InterPro" id="IPR022385">
    <property type="entry name" value="Rhs_assc_core"/>
</dbReference>
<proteinExistence type="predicted"/>
<dbReference type="InterPro" id="IPR050708">
    <property type="entry name" value="T6SS_VgrG/RHS"/>
</dbReference>
<sequence>MEYIAFGEVLFEEHSSSFSSPYLFNGKELDRETNLSYYGARYLDMKTSLWLNVDPLAEKMPGYGAYVYAFNSPVCFIDPDGKEPKYRYENINKNTKYGTILVLPMNFKSDPALKADYDAAKKQKMPIIMVSGTVGLKNSLKNLKKQNVNYNAISISQHGNKGFFQIGDNSQYMSSESKGGNTYSFTTPQGNLSTFQTSSFSEFNYLKDVLKGKLVFIGECLVTKDNDKQAMSMIQNFTNATQSTTFTSDHSVPGGYSYTGNDTFLNNNNSTNGYLWWKKYEDGDDYNDYHLFKPNSKSKEIYDLKIRLNGTFIWNKNDGK</sequence>
<reference evidence="1 2" key="1">
    <citation type="submission" date="2024-09" db="EMBL/GenBank/DDBJ databases">
        <authorList>
            <person name="Sun Q."/>
            <person name="Mori K."/>
        </authorList>
    </citation>
    <scope>NUCLEOTIDE SEQUENCE [LARGE SCALE GENOMIC DNA]</scope>
    <source>
        <strain evidence="1 2">CGMCC 1.12926</strain>
    </source>
</reference>
<organism evidence="1 2">
    <name type="scientific">Flavobacterium procerum</name>
    <dbReference type="NCBI Taxonomy" id="1455569"/>
    <lineage>
        <taxon>Bacteria</taxon>
        <taxon>Pseudomonadati</taxon>
        <taxon>Bacteroidota</taxon>
        <taxon>Flavobacteriia</taxon>
        <taxon>Flavobacteriales</taxon>
        <taxon>Flavobacteriaceae</taxon>
        <taxon>Flavobacterium</taxon>
    </lineage>
</organism>
<dbReference type="RefSeq" id="WP_379683178.1">
    <property type="nucleotide sequence ID" value="NZ_JBHLYW010000003.1"/>
</dbReference>
<dbReference type="Gene3D" id="2.180.10.10">
    <property type="entry name" value="RHS repeat-associated core"/>
    <property type="match status" value="1"/>
</dbReference>
<keyword evidence="2" id="KW-1185">Reference proteome</keyword>
<dbReference type="PANTHER" id="PTHR32305:SF15">
    <property type="entry name" value="PROTEIN RHSA-RELATED"/>
    <property type="match status" value="1"/>
</dbReference>
<dbReference type="NCBIfam" id="TIGR03696">
    <property type="entry name" value="Rhs_assc_core"/>
    <property type="match status" value="1"/>
</dbReference>
<gene>
    <name evidence="1" type="ORF">ACFFLS_03580</name>
</gene>
<dbReference type="PANTHER" id="PTHR32305">
    <property type="match status" value="1"/>
</dbReference>
<evidence type="ECO:0000313" key="2">
    <source>
        <dbReference type="Proteomes" id="UP001589734"/>
    </source>
</evidence>
<dbReference type="Proteomes" id="UP001589734">
    <property type="component" value="Unassembled WGS sequence"/>
</dbReference>
<evidence type="ECO:0000313" key="1">
    <source>
        <dbReference type="EMBL" id="MFC0076107.1"/>
    </source>
</evidence>
<comment type="caution">
    <text evidence="1">The sequence shown here is derived from an EMBL/GenBank/DDBJ whole genome shotgun (WGS) entry which is preliminary data.</text>
</comment>